<gene>
    <name evidence="1" type="primary">AlNc14C35G3154</name>
    <name evidence="1" type="ORF">ALNC14_036280</name>
</gene>
<protein>
    <submittedName>
        <fullName evidence="1">AlNc14C35G3154 protein</fullName>
    </submittedName>
</protein>
<dbReference type="HOGENOM" id="CLU_2390566_0_0_1"/>
<reference evidence="1" key="2">
    <citation type="submission" date="2011-02" db="EMBL/GenBank/DDBJ databases">
        <authorList>
            <person name="MacLean D."/>
        </authorList>
    </citation>
    <scope>NUCLEOTIDE SEQUENCE</scope>
</reference>
<name>F0W8M9_9STRA</name>
<evidence type="ECO:0000313" key="1">
    <source>
        <dbReference type="EMBL" id="CCA17485.1"/>
    </source>
</evidence>
<proteinExistence type="predicted"/>
<reference evidence="1" key="1">
    <citation type="journal article" date="2011" name="PLoS Biol.">
        <title>Gene gain and loss during evolution of obligate parasitism in the white rust pathogen of Arabidopsis thaliana.</title>
        <authorList>
            <person name="Kemen E."/>
            <person name="Gardiner A."/>
            <person name="Schultz-Larsen T."/>
            <person name="Kemen A.C."/>
            <person name="Balmuth A.L."/>
            <person name="Robert-Seilaniantz A."/>
            <person name="Bailey K."/>
            <person name="Holub E."/>
            <person name="Studholme D.J."/>
            <person name="Maclean D."/>
            <person name="Jones J.D."/>
        </authorList>
    </citation>
    <scope>NUCLEOTIDE SEQUENCE</scope>
</reference>
<dbReference type="EMBL" id="FR824080">
    <property type="protein sequence ID" value="CCA17485.1"/>
    <property type="molecule type" value="Genomic_DNA"/>
</dbReference>
<dbReference type="AlphaFoldDB" id="F0W8M9"/>
<sequence>MTRISVQTLAIVAFMLLDSKRECALGMDHGNGSTPPAPFAKINQIKQAIHLKEQYIQRIEGDHDLANEHREHIEKEIEGLKLSLKEAEKASDSS</sequence>
<organism evidence="1">
    <name type="scientific">Albugo laibachii Nc14</name>
    <dbReference type="NCBI Taxonomy" id="890382"/>
    <lineage>
        <taxon>Eukaryota</taxon>
        <taxon>Sar</taxon>
        <taxon>Stramenopiles</taxon>
        <taxon>Oomycota</taxon>
        <taxon>Peronosporomycetes</taxon>
        <taxon>Albuginales</taxon>
        <taxon>Albuginaceae</taxon>
        <taxon>Albugo</taxon>
    </lineage>
</organism>
<accession>F0W8M9</accession>